<feature type="transmembrane region" description="Helical" evidence="1">
    <location>
        <begin position="39"/>
        <end position="55"/>
    </location>
</feature>
<dbReference type="AlphaFoldDB" id="A0A3M0G908"/>
<sequence length="64" mass="7298">MHPIIILIIIAICFWSVFTTSKAIYLILTKDFTGDKPTWILTVMIGIIGPILWITRGKKLIVQK</sequence>
<keyword evidence="3" id="KW-1185">Reference proteome</keyword>
<keyword evidence="1" id="KW-0812">Transmembrane</keyword>
<protein>
    <recommendedName>
        <fullName evidence="4">Cardiolipin synthase N-terminal domain-containing protein</fullName>
    </recommendedName>
</protein>
<reference evidence="2 3" key="1">
    <citation type="submission" date="2018-10" db="EMBL/GenBank/DDBJ databases">
        <title>Dokdonia luteus sp. nov., isolated from sea water.</title>
        <authorList>
            <person name="Zhou L.Y."/>
            <person name="Du Z.J."/>
        </authorList>
    </citation>
    <scope>NUCLEOTIDE SEQUENCE [LARGE SCALE GENOMIC DNA]</scope>
    <source>
        <strain evidence="2 3">SH27</strain>
    </source>
</reference>
<keyword evidence="1" id="KW-1133">Transmembrane helix</keyword>
<organism evidence="2 3">
    <name type="scientific">Dokdonia sinensis</name>
    <dbReference type="NCBI Taxonomy" id="2479847"/>
    <lineage>
        <taxon>Bacteria</taxon>
        <taxon>Pseudomonadati</taxon>
        <taxon>Bacteroidota</taxon>
        <taxon>Flavobacteriia</taxon>
        <taxon>Flavobacteriales</taxon>
        <taxon>Flavobacteriaceae</taxon>
        <taxon>Dokdonia</taxon>
    </lineage>
</organism>
<dbReference type="EMBL" id="REFV01000004">
    <property type="protein sequence ID" value="RMB60898.1"/>
    <property type="molecule type" value="Genomic_DNA"/>
</dbReference>
<evidence type="ECO:0008006" key="4">
    <source>
        <dbReference type="Google" id="ProtNLM"/>
    </source>
</evidence>
<gene>
    <name evidence="2" type="ORF">EAX61_05285</name>
</gene>
<accession>A0A3M0G908</accession>
<evidence type="ECO:0000313" key="2">
    <source>
        <dbReference type="EMBL" id="RMB60898.1"/>
    </source>
</evidence>
<evidence type="ECO:0000313" key="3">
    <source>
        <dbReference type="Proteomes" id="UP000281985"/>
    </source>
</evidence>
<name>A0A3M0G908_9FLAO</name>
<keyword evidence="1" id="KW-0472">Membrane</keyword>
<comment type="caution">
    <text evidence="2">The sequence shown here is derived from an EMBL/GenBank/DDBJ whole genome shotgun (WGS) entry which is preliminary data.</text>
</comment>
<evidence type="ECO:0000256" key="1">
    <source>
        <dbReference type="SAM" id="Phobius"/>
    </source>
</evidence>
<proteinExistence type="predicted"/>
<dbReference type="Proteomes" id="UP000281985">
    <property type="component" value="Unassembled WGS sequence"/>
</dbReference>